<evidence type="ECO:0000256" key="1">
    <source>
        <dbReference type="SAM" id="Coils"/>
    </source>
</evidence>
<feature type="coiled-coil region" evidence="1">
    <location>
        <begin position="52"/>
        <end position="100"/>
    </location>
</feature>
<dbReference type="EMBL" id="JAWPEI010000009">
    <property type="protein sequence ID" value="KAK4716158.1"/>
    <property type="molecule type" value="Genomic_DNA"/>
</dbReference>
<accession>A0AAV9KT84</accession>
<evidence type="ECO:0000313" key="3">
    <source>
        <dbReference type="Proteomes" id="UP001311915"/>
    </source>
</evidence>
<dbReference type="AlphaFoldDB" id="A0AAV9KT84"/>
<proteinExistence type="predicted"/>
<organism evidence="2 3">
    <name type="scientific">Solanum pinnatisectum</name>
    <name type="common">tansyleaf nightshade</name>
    <dbReference type="NCBI Taxonomy" id="50273"/>
    <lineage>
        <taxon>Eukaryota</taxon>
        <taxon>Viridiplantae</taxon>
        <taxon>Streptophyta</taxon>
        <taxon>Embryophyta</taxon>
        <taxon>Tracheophyta</taxon>
        <taxon>Spermatophyta</taxon>
        <taxon>Magnoliopsida</taxon>
        <taxon>eudicotyledons</taxon>
        <taxon>Gunneridae</taxon>
        <taxon>Pentapetalae</taxon>
        <taxon>asterids</taxon>
        <taxon>lamiids</taxon>
        <taxon>Solanales</taxon>
        <taxon>Solanaceae</taxon>
        <taxon>Solanoideae</taxon>
        <taxon>Solaneae</taxon>
        <taxon>Solanum</taxon>
    </lineage>
</organism>
<sequence>MSQASQTSNAKKSYNCHCGNPATLRTSHTDTNPASSLSNFQGVAKFEILKKLRESKENRNLLMTFLKEAEEQMNNFKVLLKDDEIDRDQLKERLILTEQKEKRLKTILCGLFLVFAFWKCVTGM</sequence>
<gene>
    <name evidence="2" type="ORF">R3W88_014496</name>
</gene>
<comment type="caution">
    <text evidence="2">The sequence shown here is derived from an EMBL/GenBank/DDBJ whole genome shotgun (WGS) entry which is preliminary data.</text>
</comment>
<reference evidence="2 3" key="1">
    <citation type="submission" date="2023-10" db="EMBL/GenBank/DDBJ databases">
        <title>Genome-Wide Identification Analysis in wild type Solanum Pinnatisectum Reveals Some Genes Defensing Phytophthora Infestans.</title>
        <authorList>
            <person name="Sun C."/>
        </authorList>
    </citation>
    <scope>NUCLEOTIDE SEQUENCE [LARGE SCALE GENOMIC DNA]</scope>
    <source>
        <strain evidence="2">LQN</strain>
        <tissue evidence="2">Leaf</tissue>
    </source>
</reference>
<keyword evidence="3" id="KW-1185">Reference proteome</keyword>
<name>A0AAV9KT84_9SOLN</name>
<keyword evidence="1" id="KW-0175">Coiled coil</keyword>
<dbReference type="Proteomes" id="UP001311915">
    <property type="component" value="Unassembled WGS sequence"/>
</dbReference>
<protein>
    <submittedName>
        <fullName evidence="2">Uncharacterized protein</fullName>
    </submittedName>
</protein>
<evidence type="ECO:0000313" key="2">
    <source>
        <dbReference type="EMBL" id="KAK4716158.1"/>
    </source>
</evidence>